<evidence type="ECO:0000313" key="2">
    <source>
        <dbReference type="EMBL" id="MEQ1408460.1"/>
    </source>
</evidence>
<sequence>MPLRETPDADGDGEWDEIIVNDRTCIVTRETAPPETLIRFVASPDGRVVPDLKRQLPGRGCWIKAERTLVDRAVNKKLFARALKTEAKADADLGALVDRLLAADLVGMMNLARKAGQFISGATKVDAAVRSGAAIAVFHAADAAPDGVRKIDQARKAWKLGSDAEEDIPSFSFFTGAELDEVMGQNAFIHACALAGQAGEGVVKRATMLEKYRDVGQSGANGGAGRREQ</sequence>
<dbReference type="InterPro" id="IPR029064">
    <property type="entry name" value="Ribosomal_eL30-like_sf"/>
</dbReference>
<dbReference type="Gene3D" id="3.30.1230.10">
    <property type="entry name" value="YlxR-like"/>
    <property type="match status" value="1"/>
</dbReference>
<dbReference type="SUPFAM" id="SSF55315">
    <property type="entry name" value="L30e-like"/>
    <property type="match status" value="1"/>
</dbReference>
<reference evidence="2 3" key="1">
    <citation type="submission" date="2024-05" db="EMBL/GenBank/DDBJ databases">
        <title>Neorhizobium sp. Rsf11, a plant growth promoting and heavy metal resistant PAH-degrader.</title>
        <authorList>
            <person name="Golubev S.N."/>
            <person name="Muratova A.Y."/>
            <person name="Markelova M.I."/>
        </authorList>
    </citation>
    <scope>NUCLEOTIDE SEQUENCE [LARGE SCALE GENOMIC DNA]</scope>
    <source>
        <strain evidence="2 3">Rsf11</strain>
    </source>
</reference>
<dbReference type="PANTHER" id="PTHR34215:SF1">
    <property type="entry name" value="YLXR DOMAIN-CONTAINING PROTEIN"/>
    <property type="match status" value="1"/>
</dbReference>
<dbReference type="Proteomes" id="UP001496627">
    <property type="component" value="Unassembled WGS sequence"/>
</dbReference>
<name>A0ABV0M992_9HYPH</name>
<dbReference type="Gene3D" id="3.30.1330.30">
    <property type="match status" value="1"/>
</dbReference>
<dbReference type="EMBL" id="JBEAAL010000027">
    <property type="protein sequence ID" value="MEQ1408460.1"/>
    <property type="molecule type" value="Genomic_DNA"/>
</dbReference>
<proteinExistence type="predicted"/>
<organism evidence="2 3">
    <name type="scientific">Neorhizobium phenanthreniclasticum</name>
    <dbReference type="NCBI Taxonomy" id="3157917"/>
    <lineage>
        <taxon>Bacteria</taxon>
        <taxon>Pseudomonadati</taxon>
        <taxon>Pseudomonadota</taxon>
        <taxon>Alphaproteobacteria</taxon>
        <taxon>Hyphomicrobiales</taxon>
        <taxon>Rhizobiaceae</taxon>
        <taxon>Rhizobium/Agrobacterium group</taxon>
        <taxon>Neorhizobium</taxon>
    </lineage>
</organism>
<keyword evidence="3" id="KW-1185">Reference proteome</keyword>
<feature type="domain" description="YlxR" evidence="1">
    <location>
        <begin position="23"/>
        <end position="89"/>
    </location>
</feature>
<evidence type="ECO:0000259" key="1">
    <source>
        <dbReference type="Pfam" id="PF04296"/>
    </source>
</evidence>
<dbReference type="NCBIfam" id="NF006622">
    <property type="entry name" value="PRK09190.1"/>
    <property type="match status" value="1"/>
</dbReference>
<evidence type="ECO:0000313" key="3">
    <source>
        <dbReference type="Proteomes" id="UP001496627"/>
    </source>
</evidence>
<dbReference type="PANTHER" id="PTHR34215">
    <property type="entry name" value="BLL0784 PROTEIN"/>
    <property type="match status" value="1"/>
</dbReference>
<dbReference type="SUPFAM" id="SSF64376">
    <property type="entry name" value="YlxR-like"/>
    <property type="match status" value="1"/>
</dbReference>
<accession>A0ABV0M992</accession>
<dbReference type="InterPro" id="IPR007393">
    <property type="entry name" value="YlxR_dom"/>
</dbReference>
<dbReference type="InterPro" id="IPR037465">
    <property type="entry name" value="YlxR"/>
</dbReference>
<gene>
    <name evidence="2" type="ORF">ABK249_26360</name>
</gene>
<dbReference type="InterPro" id="IPR035931">
    <property type="entry name" value="YlxR-like_sf"/>
</dbReference>
<dbReference type="Pfam" id="PF04296">
    <property type="entry name" value="YlxR"/>
    <property type="match status" value="1"/>
</dbReference>
<comment type="caution">
    <text evidence="2">The sequence shown here is derived from an EMBL/GenBank/DDBJ whole genome shotgun (WGS) entry which is preliminary data.</text>
</comment>
<dbReference type="CDD" id="cd00279">
    <property type="entry name" value="YlxR"/>
    <property type="match status" value="1"/>
</dbReference>
<protein>
    <submittedName>
        <fullName evidence="2">RNA-binding protein</fullName>
    </submittedName>
</protein>